<dbReference type="InterPro" id="IPR051398">
    <property type="entry name" value="Polysacch_Deacetylase"/>
</dbReference>
<dbReference type="PROSITE" id="PS51677">
    <property type="entry name" value="NODB"/>
    <property type="match status" value="1"/>
</dbReference>
<feature type="chain" id="PRO_5039631428" description="NodB homology domain-containing protein" evidence="3">
    <location>
        <begin position="26"/>
        <end position="309"/>
    </location>
</feature>
<dbReference type="PANTHER" id="PTHR34216:SF3">
    <property type="entry name" value="POLY-BETA-1,6-N-ACETYL-D-GLUCOSAMINE N-DEACETYLASE"/>
    <property type="match status" value="1"/>
</dbReference>
<dbReference type="PANTHER" id="PTHR34216">
    <property type="match status" value="1"/>
</dbReference>
<dbReference type="GO" id="GO:0016810">
    <property type="term" value="F:hydrolase activity, acting on carbon-nitrogen (but not peptide) bonds"/>
    <property type="evidence" value="ECO:0007669"/>
    <property type="project" value="InterPro"/>
</dbReference>
<feature type="domain" description="NodB homology" evidence="4">
    <location>
        <begin position="136"/>
        <end position="309"/>
    </location>
</feature>
<dbReference type="AlphaFoldDB" id="A0A1B2DLL2"/>
<reference evidence="5" key="1">
    <citation type="submission" date="2016-08" db="EMBL/GenBank/DDBJ databases">
        <title>Complete Genome Seqeunce of Paenibacillus sp. BIHB 4019 from tea rhizoplane.</title>
        <authorList>
            <person name="Thakur R."/>
            <person name="Swarnkar M.K."/>
            <person name="Gulati A."/>
        </authorList>
    </citation>
    <scope>NUCLEOTIDE SEQUENCE [LARGE SCALE GENOMIC DNA]</scope>
    <source>
        <strain evidence="5">BIHB4019</strain>
    </source>
</reference>
<name>A0A1B2DLL2_9BACL</name>
<dbReference type="GO" id="GO:0005975">
    <property type="term" value="P:carbohydrate metabolic process"/>
    <property type="evidence" value="ECO:0007669"/>
    <property type="project" value="InterPro"/>
</dbReference>
<evidence type="ECO:0000256" key="3">
    <source>
        <dbReference type="SAM" id="SignalP"/>
    </source>
</evidence>
<dbReference type="EMBL" id="CP016808">
    <property type="protein sequence ID" value="ANY68592.1"/>
    <property type="molecule type" value="Genomic_DNA"/>
</dbReference>
<feature type="signal peptide" evidence="3">
    <location>
        <begin position="1"/>
        <end position="25"/>
    </location>
</feature>
<dbReference type="Pfam" id="PF01522">
    <property type="entry name" value="Polysacc_deac_1"/>
    <property type="match status" value="1"/>
</dbReference>
<dbReference type="SUPFAM" id="SSF88713">
    <property type="entry name" value="Glycoside hydrolase/deacetylase"/>
    <property type="match status" value="1"/>
</dbReference>
<protein>
    <recommendedName>
        <fullName evidence="4">NodB homology domain-containing protein</fullName>
    </recommendedName>
</protein>
<keyword evidence="2 3" id="KW-0732">Signal</keyword>
<proteinExistence type="predicted"/>
<evidence type="ECO:0000256" key="2">
    <source>
        <dbReference type="ARBA" id="ARBA00022729"/>
    </source>
</evidence>
<dbReference type="GO" id="GO:0005576">
    <property type="term" value="C:extracellular region"/>
    <property type="evidence" value="ECO:0007669"/>
    <property type="project" value="UniProtKB-SubCell"/>
</dbReference>
<gene>
    <name evidence="5" type="ORF">BBD42_20520</name>
</gene>
<dbReference type="InterPro" id="IPR002509">
    <property type="entry name" value="NODB_dom"/>
</dbReference>
<dbReference type="Gene3D" id="3.20.20.370">
    <property type="entry name" value="Glycoside hydrolase/deacetylase"/>
    <property type="match status" value="1"/>
</dbReference>
<dbReference type="InterPro" id="IPR011330">
    <property type="entry name" value="Glyco_hydro/deAcase_b/a-brl"/>
</dbReference>
<comment type="subcellular location">
    <subcellularLocation>
        <location evidence="1">Secreted</location>
    </subcellularLocation>
</comment>
<evidence type="ECO:0000313" key="5">
    <source>
        <dbReference type="EMBL" id="ANY68592.1"/>
    </source>
</evidence>
<evidence type="ECO:0000259" key="4">
    <source>
        <dbReference type="PROSITE" id="PS51677"/>
    </source>
</evidence>
<dbReference type="RefSeq" id="WP_099519706.1">
    <property type="nucleotide sequence ID" value="NZ_CP016808.1"/>
</dbReference>
<organism evidence="5">
    <name type="scientific">Paenibacillus sp. BIHB 4019</name>
    <dbReference type="NCBI Taxonomy" id="1870819"/>
    <lineage>
        <taxon>Bacteria</taxon>
        <taxon>Bacillati</taxon>
        <taxon>Bacillota</taxon>
        <taxon>Bacilli</taxon>
        <taxon>Bacillales</taxon>
        <taxon>Paenibacillaceae</taxon>
        <taxon>Paenibacillus</taxon>
    </lineage>
</organism>
<accession>A0A1B2DLL2</accession>
<dbReference type="CDD" id="cd10966">
    <property type="entry name" value="CE4_yadE_5s"/>
    <property type="match status" value="1"/>
</dbReference>
<sequence length="309" mass="34617">MARYRKYIAAGLFSFVLLIAAYATAVAHPGTVVTKKICTSWEMAKNKAFIIKHKQALKPLADSKPLALAGNAERVPVLMYHYITPKADNSEPDNHSIIDLESFEQGMEYLHTNGYKTATMEQLEKYINGEGVLPEKSVVITFDDGYQNNIVYAYPILKKYGFHAAMFVVGSHIQQKTAIFNSKKSSFLSNDEMKASSDVFEYHSHTFDLHKKETALCGIAYSSLADASLITSDIHKIKELGIDSPYFAYPYGEMNTQIIYHLRENGYRMAFSVRSGFAQPGTPPMKVPRLTVISSTDMHTLLHPEASLH</sequence>
<evidence type="ECO:0000256" key="1">
    <source>
        <dbReference type="ARBA" id="ARBA00004613"/>
    </source>
</evidence>